<feature type="domain" description="Casparian strip membrane protein" evidence="12">
    <location>
        <begin position="30"/>
        <end position="159"/>
    </location>
</feature>
<feature type="transmembrane region" description="Helical" evidence="11">
    <location>
        <begin position="105"/>
        <end position="131"/>
    </location>
</feature>
<evidence type="ECO:0000256" key="11">
    <source>
        <dbReference type="RuleBase" id="RU361233"/>
    </source>
</evidence>
<comment type="similarity">
    <text evidence="3">Belongs to the protease inhibitor I13 (potato type I serine protease inhibitor) family.</text>
</comment>
<dbReference type="PANTHER" id="PTHR32021:SF1">
    <property type="entry name" value="CASP-LIKE PROTEIN 5A1"/>
    <property type="match status" value="1"/>
</dbReference>
<gene>
    <name evidence="13" type="ORF">K7X08_007176</name>
</gene>
<evidence type="ECO:0000313" key="13">
    <source>
        <dbReference type="EMBL" id="KAJ8533852.1"/>
    </source>
</evidence>
<dbReference type="PANTHER" id="PTHR32021">
    <property type="entry name" value="CASP-LIKE PROTEIN 5B3"/>
    <property type="match status" value="1"/>
</dbReference>
<dbReference type="PROSITE" id="PS00285">
    <property type="entry name" value="POTATO_INHIBITOR"/>
    <property type="match status" value="1"/>
</dbReference>
<dbReference type="Proteomes" id="UP001152561">
    <property type="component" value="Unassembled WGS sequence"/>
</dbReference>
<keyword evidence="8" id="KW-0722">Serine protease inhibitor</keyword>
<dbReference type="SUPFAM" id="SSF54654">
    <property type="entry name" value="CI-2 family of serine protease inhibitors"/>
    <property type="match status" value="1"/>
</dbReference>
<proteinExistence type="inferred from homology"/>
<dbReference type="Pfam" id="PF00280">
    <property type="entry name" value="potato_inhibit"/>
    <property type="match status" value="1"/>
</dbReference>
<keyword evidence="9 11" id="KW-1133">Transmembrane helix</keyword>
<dbReference type="OrthoDB" id="10013825at2759"/>
<dbReference type="InterPro" id="IPR036354">
    <property type="entry name" value="Prot_inh_pot1_sf"/>
</dbReference>
<dbReference type="InterPro" id="IPR000864">
    <property type="entry name" value="Prot_inh_pot1"/>
</dbReference>
<keyword evidence="5 11" id="KW-1003">Cell membrane</keyword>
<protein>
    <recommendedName>
        <fullName evidence="11">CASP-like protein</fullName>
    </recommendedName>
</protein>
<evidence type="ECO:0000256" key="1">
    <source>
        <dbReference type="ARBA" id="ARBA00004651"/>
    </source>
</evidence>
<evidence type="ECO:0000256" key="5">
    <source>
        <dbReference type="ARBA" id="ARBA00022475"/>
    </source>
</evidence>
<comment type="subcellular location">
    <subcellularLocation>
        <location evidence="1 11">Cell membrane</location>
        <topology evidence="1 11">Multi-pass membrane protein</topology>
    </subcellularLocation>
</comment>
<dbReference type="EMBL" id="JAJAGQ010000019">
    <property type="protein sequence ID" value="KAJ8533852.1"/>
    <property type="molecule type" value="Genomic_DNA"/>
</dbReference>
<comment type="similarity">
    <text evidence="2 11">Belongs to the Casparian strip membrane proteins (CASP) family.</text>
</comment>
<accession>A0A9Q1QY13</accession>
<dbReference type="AlphaFoldDB" id="A0A9Q1QY13"/>
<evidence type="ECO:0000256" key="6">
    <source>
        <dbReference type="ARBA" id="ARBA00022690"/>
    </source>
</evidence>
<comment type="subunit">
    <text evidence="4 11">Homodimer and heterodimers.</text>
</comment>
<dbReference type="Gene3D" id="3.30.10.10">
    <property type="entry name" value="Trypsin Inhibitor V, subunit A"/>
    <property type="match status" value="1"/>
</dbReference>
<dbReference type="GO" id="GO:0009611">
    <property type="term" value="P:response to wounding"/>
    <property type="evidence" value="ECO:0007669"/>
    <property type="project" value="InterPro"/>
</dbReference>
<feature type="transmembrane region" description="Helical" evidence="11">
    <location>
        <begin position="143"/>
        <end position="160"/>
    </location>
</feature>
<evidence type="ECO:0000256" key="8">
    <source>
        <dbReference type="ARBA" id="ARBA00022900"/>
    </source>
</evidence>
<keyword evidence="10 11" id="KW-0472">Membrane</keyword>
<evidence type="ECO:0000256" key="7">
    <source>
        <dbReference type="ARBA" id="ARBA00022692"/>
    </source>
</evidence>
<evidence type="ECO:0000256" key="9">
    <source>
        <dbReference type="ARBA" id="ARBA00022989"/>
    </source>
</evidence>
<evidence type="ECO:0000256" key="4">
    <source>
        <dbReference type="ARBA" id="ARBA00011489"/>
    </source>
</evidence>
<feature type="transmembrane region" description="Helical" evidence="11">
    <location>
        <begin position="37"/>
        <end position="56"/>
    </location>
</feature>
<dbReference type="PRINTS" id="PR00292">
    <property type="entry name" value="POTATOINHBTR"/>
</dbReference>
<sequence length="250" mass="27126">MMSRPAVHPVEAPPMTIPAPRVRMKDIQGMPGTLGSLVLRLCQFVFALVSICVMVTTSDFPSVTAFSYLVAAVGLQIIWSLVLAIADVYAILVKRSFRNAAVVSLFVIGDGITSTLTFAAACASAGITVLISNDLDKCKTKDYLQKLTLVVAFLLVASLFQPLTARDLEIDVFQLDVSQSGCPGVTKDRWPELIGVPARLARATIQKENPRLTNIPNVLNGSPVPEDFRCNRVRLFVNVLDIVVQTPQVT</sequence>
<keyword evidence="7 11" id="KW-0812">Transmembrane</keyword>
<evidence type="ECO:0000256" key="10">
    <source>
        <dbReference type="ARBA" id="ARBA00023136"/>
    </source>
</evidence>
<keyword evidence="6" id="KW-0646">Protease inhibitor</keyword>
<dbReference type="Pfam" id="PF04535">
    <property type="entry name" value="CASP_dom"/>
    <property type="match status" value="1"/>
</dbReference>
<keyword evidence="14" id="KW-1185">Reference proteome</keyword>
<evidence type="ECO:0000256" key="3">
    <source>
        <dbReference type="ARBA" id="ARBA00008210"/>
    </source>
</evidence>
<reference evidence="14" key="1">
    <citation type="journal article" date="2023" name="Proc. Natl. Acad. Sci. U.S.A.">
        <title>Genomic and structural basis for evolution of tropane alkaloid biosynthesis.</title>
        <authorList>
            <person name="Wanga Y.-J."/>
            <person name="Taina T."/>
            <person name="Yua J.-Y."/>
            <person name="Lia J."/>
            <person name="Xua B."/>
            <person name="Chenc J."/>
            <person name="D'Auriad J.C."/>
            <person name="Huanga J.-P."/>
            <person name="Huanga S.-X."/>
        </authorList>
    </citation>
    <scope>NUCLEOTIDE SEQUENCE [LARGE SCALE GENOMIC DNA]</scope>
    <source>
        <strain evidence="14">cv. KIB-2019</strain>
    </source>
</reference>
<organism evidence="13 14">
    <name type="scientific">Anisodus acutangulus</name>
    <dbReference type="NCBI Taxonomy" id="402998"/>
    <lineage>
        <taxon>Eukaryota</taxon>
        <taxon>Viridiplantae</taxon>
        <taxon>Streptophyta</taxon>
        <taxon>Embryophyta</taxon>
        <taxon>Tracheophyta</taxon>
        <taxon>Spermatophyta</taxon>
        <taxon>Magnoliopsida</taxon>
        <taxon>eudicotyledons</taxon>
        <taxon>Gunneridae</taxon>
        <taxon>Pentapetalae</taxon>
        <taxon>asterids</taxon>
        <taxon>lamiids</taxon>
        <taxon>Solanales</taxon>
        <taxon>Solanaceae</taxon>
        <taxon>Solanoideae</taxon>
        <taxon>Hyoscyameae</taxon>
        <taxon>Anisodus</taxon>
    </lineage>
</organism>
<evidence type="ECO:0000313" key="14">
    <source>
        <dbReference type="Proteomes" id="UP001152561"/>
    </source>
</evidence>
<name>A0A9Q1QY13_9SOLA</name>
<dbReference type="InterPro" id="IPR045009">
    <property type="entry name" value="CASPL-5"/>
</dbReference>
<evidence type="ECO:0000259" key="12">
    <source>
        <dbReference type="Pfam" id="PF04535"/>
    </source>
</evidence>
<dbReference type="GO" id="GO:0004867">
    <property type="term" value="F:serine-type endopeptidase inhibitor activity"/>
    <property type="evidence" value="ECO:0007669"/>
    <property type="project" value="UniProtKB-KW"/>
</dbReference>
<dbReference type="InterPro" id="IPR006702">
    <property type="entry name" value="CASP_dom"/>
</dbReference>
<evidence type="ECO:0000256" key="2">
    <source>
        <dbReference type="ARBA" id="ARBA00007651"/>
    </source>
</evidence>
<comment type="caution">
    <text evidence="13">The sequence shown here is derived from an EMBL/GenBank/DDBJ whole genome shotgun (WGS) entry which is preliminary data.</text>
</comment>
<feature type="transmembrane region" description="Helical" evidence="11">
    <location>
        <begin position="68"/>
        <end position="93"/>
    </location>
</feature>
<dbReference type="GO" id="GO:0005886">
    <property type="term" value="C:plasma membrane"/>
    <property type="evidence" value="ECO:0007669"/>
    <property type="project" value="UniProtKB-SubCell"/>
</dbReference>